<evidence type="ECO:0000256" key="7">
    <source>
        <dbReference type="ARBA" id="ARBA00022967"/>
    </source>
</evidence>
<keyword evidence="6" id="KW-0460">Magnesium</keyword>
<evidence type="ECO:0000256" key="5">
    <source>
        <dbReference type="ARBA" id="ARBA00022840"/>
    </source>
</evidence>
<comment type="subcellular location">
    <subcellularLocation>
        <location evidence="1">Endomembrane system</location>
        <topology evidence="1">Multi-pass membrane protein</topology>
    </subcellularLocation>
</comment>
<feature type="transmembrane region" description="Helical" evidence="10">
    <location>
        <begin position="245"/>
        <end position="264"/>
    </location>
</feature>
<feature type="transmembrane region" description="Helical" evidence="10">
    <location>
        <begin position="276"/>
        <end position="298"/>
    </location>
</feature>
<evidence type="ECO:0000259" key="11">
    <source>
        <dbReference type="SMART" id="SM00831"/>
    </source>
</evidence>
<feature type="transmembrane region" description="Helical" evidence="10">
    <location>
        <begin position="797"/>
        <end position="820"/>
    </location>
</feature>
<protein>
    <recommendedName>
        <fullName evidence="11">Cation-transporting P-type ATPase N-terminal domain-containing protein</fullName>
    </recommendedName>
</protein>
<dbReference type="InterPro" id="IPR023214">
    <property type="entry name" value="HAD_sf"/>
</dbReference>
<dbReference type="Gene3D" id="2.70.150.10">
    <property type="entry name" value="Calcium-transporting ATPase, cytoplasmic transduction domain A"/>
    <property type="match status" value="1"/>
</dbReference>
<dbReference type="Gene3D" id="3.40.50.1000">
    <property type="entry name" value="HAD superfamily/HAD-like"/>
    <property type="match status" value="1"/>
</dbReference>
<feature type="transmembrane region" description="Helical" evidence="10">
    <location>
        <begin position="772"/>
        <end position="791"/>
    </location>
</feature>
<dbReference type="InterPro" id="IPR036412">
    <property type="entry name" value="HAD-like_sf"/>
</dbReference>
<dbReference type="PRINTS" id="PR00119">
    <property type="entry name" value="CATATPASE"/>
</dbReference>
<dbReference type="InterPro" id="IPR023299">
    <property type="entry name" value="ATPase_P-typ_cyto_dom_N"/>
</dbReference>
<feature type="transmembrane region" description="Helical" evidence="10">
    <location>
        <begin position="709"/>
        <end position="731"/>
    </location>
</feature>
<dbReference type="Pfam" id="PF00689">
    <property type="entry name" value="Cation_ATPase_C"/>
    <property type="match status" value="1"/>
</dbReference>
<dbReference type="PANTHER" id="PTHR42861">
    <property type="entry name" value="CALCIUM-TRANSPORTING ATPASE"/>
    <property type="match status" value="1"/>
</dbReference>
<feature type="domain" description="Cation-transporting P-type ATPase N-terminal" evidence="11">
    <location>
        <begin position="4"/>
        <end position="78"/>
    </location>
</feature>
<dbReference type="InterPro" id="IPR059000">
    <property type="entry name" value="ATPase_P-type_domA"/>
</dbReference>
<evidence type="ECO:0000256" key="8">
    <source>
        <dbReference type="ARBA" id="ARBA00022989"/>
    </source>
</evidence>
<evidence type="ECO:0000256" key="9">
    <source>
        <dbReference type="ARBA" id="ARBA00023136"/>
    </source>
</evidence>
<keyword evidence="9 10" id="KW-0472">Membrane</keyword>
<evidence type="ECO:0000256" key="6">
    <source>
        <dbReference type="ARBA" id="ARBA00022842"/>
    </source>
</evidence>
<dbReference type="EMBL" id="MHUT01000011">
    <property type="protein sequence ID" value="OHA81058.1"/>
    <property type="molecule type" value="Genomic_DNA"/>
</dbReference>
<dbReference type="InterPro" id="IPR018303">
    <property type="entry name" value="ATPase_P-typ_P_site"/>
</dbReference>
<dbReference type="InterPro" id="IPR008250">
    <property type="entry name" value="ATPase_P-typ_transduc_dom_A_sf"/>
</dbReference>
<dbReference type="Pfam" id="PF00690">
    <property type="entry name" value="Cation_ATPase_N"/>
    <property type="match status" value="1"/>
</dbReference>
<keyword evidence="3 10" id="KW-0812">Transmembrane</keyword>
<dbReference type="SUPFAM" id="SSF81665">
    <property type="entry name" value="Calcium ATPase, transmembrane domain M"/>
    <property type="match status" value="1"/>
</dbReference>
<comment type="caution">
    <text evidence="12">The sequence shown here is derived from an EMBL/GenBank/DDBJ whole genome shotgun (WGS) entry which is preliminary data.</text>
</comment>
<dbReference type="GO" id="GO:0016020">
    <property type="term" value="C:membrane"/>
    <property type="evidence" value="ECO:0007669"/>
    <property type="project" value="InterPro"/>
</dbReference>
<sequence>MNFSPYAQSNTEKITKLFSVNPAQGLLSAEIEGRRKESGMNILEESKISPLKIFLRQFKSSFIYLLLFATVLSFSLGQTTEGVMILIFLFINASLGFYQEYRSEQTVLLLKRYVTTRVKVRRDGRVSTINARELVLGDIVILEAGDGVPADIRIIEETNLVVNEEPLTGESVSVDKESAPQAHSETELYEAKNICFSGTTVVSGRAVGIVFATGNRTMIGGIAELAGGATRVSSFEQELGKFSRFILYLVIGTLTFIFAVNILLKGFSANIVELAIFSIALAVSVVPEALPLVMTFSLSRGARRLAKEHVVVKRLSSIEDLGSIQMLCTDKTGTLTENKLTVHQTCGNDDRRTIIAGVLGGSYLGTKERGGTPDPFDTALWEALSPEEQSVVDSHIHLNDTPFDPIHKKSSATVKHGDETTLIVRGAPESIISSSKLSGEESSTILKWVAEEGFAGRRTLAIASKKIINTADNDDTNLTFIGCVSFIDPIKESAKQAIKDAQALGVKIKILTGDSREVAGVVAHEVGLAKTPDDVLTAREFFALPDGVRESALEQTNVFARVSPEEKYRLIELLQKNYQVGFLGEGINDAPALKIANVAIVVASASDIAREVSDIILLDKSLAVVIGGIREGRAIFANTIKYIRSSLSSNFGNFYAVAISSLFIPFLPMLALQILLVNLLSDFPAIAIATDTVDDAELREPRQYNVRKLVAMGTVLGIVSTVFDFIIFASFYKIGPEALQTHWFIESILTELLFLFSIRSRSFFWKTKAPSVILVLLSALAASATLIIPFTSIGQSLFHFIAPTAASLGFVLGIVALYFITTEFAKIAYYKLSAPAK</sequence>
<dbReference type="SMART" id="SM00831">
    <property type="entry name" value="Cation_ATPase_N"/>
    <property type="match status" value="1"/>
</dbReference>
<reference evidence="12 13" key="1">
    <citation type="journal article" date="2016" name="Nat. Commun.">
        <title>Thousands of microbial genomes shed light on interconnected biogeochemical processes in an aquifer system.</title>
        <authorList>
            <person name="Anantharaman K."/>
            <person name="Brown C.T."/>
            <person name="Hug L.A."/>
            <person name="Sharon I."/>
            <person name="Castelle C.J."/>
            <person name="Probst A.J."/>
            <person name="Thomas B.C."/>
            <person name="Singh A."/>
            <person name="Wilkins M.J."/>
            <person name="Karaoz U."/>
            <person name="Brodie E.L."/>
            <person name="Williams K.H."/>
            <person name="Hubbard S.S."/>
            <person name="Banfield J.F."/>
        </authorList>
    </citation>
    <scope>NUCLEOTIDE SEQUENCE [LARGE SCALE GENOMIC DNA]</scope>
</reference>
<evidence type="ECO:0000313" key="13">
    <source>
        <dbReference type="Proteomes" id="UP000179118"/>
    </source>
</evidence>
<dbReference type="SFLD" id="SFLDG00002">
    <property type="entry name" value="C1.7:_P-type_atpase_like"/>
    <property type="match status" value="1"/>
</dbReference>
<dbReference type="NCBIfam" id="TIGR01494">
    <property type="entry name" value="ATPase_P-type"/>
    <property type="match status" value="2"/>
</dbReference>
<dbReference type="SFLD" id="SFLDS00003">
    <property type="entry name" value="Haloacid_Dehalogenase"/>
    <property type="match status" value="1"/>
</dbReference>
<dbReference type="InterPro" id="IPR004014">
    <property type="entry name" value="ATPase_P-typ_cation-transptr_N"/>
</dbReference>
<dbReference type="Pfam" id="PF00122">
    <property type="entry name" value="E1-E2_ATPase"/>
    <property type="match status" value="1"/>
</dbReference>
<evidence type="ECO:0000256" key="10">
    <source>
        <dbReference type="SAM" id="Phobius"/>
    </source>
</evidence>
<dbReference type="GO" id="GO:0005524">
    <property type="term" value="F:ATP binding"/>
    <property type="evidence" value="ECO:0007669"/>
    <property type="project" value="UniProtKB-KW"/>
</dbReference>
<dbReference type="SUPFAM" id="SSF56784">
    <property type="entry name" value="HAD-like"/>
    <property type="match status" value="1"/>
</dbReference>
<dbReference type="SFLD" id="SFLDF00027">
    <property type="entry name" value="p-type_atpase"/>
    <property type="match status" value="1"/>
</dbReference>
<keyword evidence="8 10" id="KW-1133">Transmembrane helix</keyword>
<name>A0A1G2S8Q3_9BACT</name>
<dbReference type="Pfam" id="PF00702">
    <property type="entry name" value="Hydrolase"/>
    <property type="match status" value="1"/>
</dbReference>
<keyword evidence="4" id="KW-0547">Nucleotide-binding</keyword>
<dbReference type="AlphaFoldDB" id="A0A1G2S8Q3"/>
<gene>
    <name evidence="12" type="ORF">A3D51_01760</name>
</gene>
<dbReference type="InterPro" id="IPR044492">
    <property type="entry name" value="P_typ_ATPase_HD_dom"/>
</dbReference>
<dbReference type="GO" id="GO:0016887">
    <property type="term" value="F:ATP hydrolysis activity"/>
    <property type="evidence" value="ECO:0007669"/>
    <property type="project" value="InterPro"/>
</dbReference>
<dbReference type="InterPro" id="IPR023298">
    <property type="entry name" value="ATPase_P-typ_TM_dom_sf"/>
</dbReference>
<dbReference type="GO" id="GO:0012505">
    <property type="term" value="C:endomembrane system"/>
    <property type="evidence" value="ECO:0007669"/>
    <property type="project" value="UniProtKB-SubCell"/>
</dbReference>
<evidence type="ECO:0000256" key="4">
    <source>
        <dbReference type="ARBA" id="ARBA00022741"/>
    </source>
</evidence>
<dbReference type="InterPro" id="IPR001757">
    <property type="entry name" value="P_typ_ATPase"/>
</dbReference>
<feature type="transmembrane region" description="Helical" evidence="10">
    <location>
        <begin position="743"/>
        <end position="760"/>
    </location>
</feature>
<dbReference type="SUPFAM" id="SSF81653">
    <property type="entry name" value="Calcium ATPase, transduction domain A"/>
    <property type="match status" value="1"/>
</dbReference>
<evidence type="ECO:0000256" key="3">
    <source>
        <dbReference type="ARBA" id="ARBA00022692"/>
    </source>
</evidence>
<dbReference type="PRINTS" id="PR00120">
    <property type="entry name" value="HATPASE"/>
</dbReference>
<proteinExistence type="predicted"/>
<organism evidence="12 13">
    <name type="scientific">Candidatus Yonathbacteria bacterium RIFCSPHIGHO2_02_FULL_44_14</name>
    <dbReference type="NCBI Taxonomy" id="1802724"/>
    <lineage>
        <taxon>Bacteria</taxon>
        <taxon>Candidatus Yonathiibacteriota</taxon>
    </lineage>
</organism>
<dbReference type="Gene3D" id="3.40.1110.10">
    <property type="entry name" value="Calcium-transporting ATPase, cytoplasmic domain N"/>
    <property type="match status" value="1"/>
</dbReference>
<keyword evidence="2" id="KW-0597">Phosphoprotein</keyword>
<accession>A0A1G2S8Q3</accession>
<dbReference type="FunFam" id="2.70.150.10:FF:000160">
    <property type="entry name" value="Sarcoplasmic/endoplasmic reticulum calcium ATPase 1"/>
    <property type="match status" value="1"/>
</dbReference>
<dbReference type="Gene3D" id="1.20.1110.10">
    <property type="entry name" value="Calcium-transporting ATPase, transmembrane domain"/>
    <property type="match status" value="1"/>
</dbReference>
<dbReference type="Proteomes" id="UP000179118">
    <property type="component" value="Unassembled WGS sequence"/>
</dbReference>
<evidence type="ECO:0000256" key="2">
    <source>
        <dbReference type="ARBA" id="ARBA00022553"/>
    </source>
</evidence>
<dbReference type="PROSITE" id="PS00154">
    <property type="entry name" value="ATPASE_E1_E2"/>
    <property type="match status" value="1"/>
</dbReference>
<dbReference type="InterPro" id="IPR006068">
    <property type="entry name" value="ATPase_P-typ_cation-transptr_C"/>
</dbReference>
<evidence type="ECO:0000256" key="1">
    <source>
        <dbReference type="ARBA" id="ARBA00004127"/>
    </source>
</evidence>
<evidence type="ECO:0000313" key="12">
    <source>
        <dbReference type="EMBL" id="OHA81058.1"/>
    </source>
</evidence>
<feature type="transmembrane region" description="Helical" evidence="10">
    <location>
        <begin position="61"/>
        <end position="77"/>
    </location>
</feature>
<keyword evidence="5" id="KW-0067">ATP-binding</keyword>
<keyword evidence="7" id="KW-1278">Translocase</keyword>